<keyword evidence="3" id="KW-1185">Reference proteome</keyword>
<dbReference type="AlphaFoldDB" id="A0A9Q8Z298"/>
<dbReference type="Pfam" id="PF00753">
    <property type="entry name" value="Lactamase_B"/>
    <property type="match status" value="1"/>
</dbReference>
<dbReference type="OrthoDB" id="4311043at2759"/>
<name>A0A9Q8Z298_CURCL</name>
<dbReference type="Proteomes" id="UP001056012">
    <property type="component" value="Chromosome 2"/>
</dbReference>
<dbReference type="InterPro" id="IPR001279">
    <property type="entry name" value="Metallo-B-lactamas"/>
</dbReference>
<feature type="domain" description="Metallo-beta-lactamase" evidence="1">
    <location>
        <begin position="8"/>
        <end position="42"/>
    </location>
</feature>
<accession>A0A9Q8Z298</accession>
<organism evidence="2 3">
    <name type="scientific">Curvularia clavata</name>
    <dbReference type="NCBI Taxonomy" id="95742"/>
    <lineage>
        <taxon>Eukaryota</taxon>
        <taxon>Fungi</taxon>
        <taxon>Dikarya</taxon>
        <taxon>Ascomycota</taxon>
        <taxon>Pezizomycotina</taxon>
        <taxon>Dothideomycetes</taxon>
        <taxon>Pleosporomycetidae</taxon>
        <taxon>Pleosporales</taxon>
        <taxon>Pleosporineae</taxon>
        <taxon>Pleosporaceae</taxon>
        <taxon>Curvularia</taxon>
    </lineage>
</organism>
<dbReference type="CDD" id="cd06262">
    <property type="entry name" value="metallo-hydrolase-like_MBL-fold"/>
    <property type="match status" value="1"/>
</dbReference>
<evidence type="ECO:0000313" key="2">
    <source>
        <dbReference type="EMBL" id="USP74861.1"/>
    </source>
</evidence>
<gene>
    <name evidence="2" type="ORF">yc1106_02135</name>
</gene>
<reference evidence="2" key="1">
    <citation type="submission" date="2021-12" db="EMBL/GenBank/DDBJ databases">
        <title>Curvularia clavata genome.</title>
        <authorList>
            <person name="Cao Y."/>
        </authorList>
    </citation>
    <scope>NUCLEOTIDE SEQUENCE</scope>
    <source>
        <strain evidence="2">Yc1106</strain>
    </source>
</reference>
<protein>
    <recommendedName>
        <fullName evidence="1">Metallo-beta-lactamase domain-containing protein</fullName>
    </recommendedName>
</protein>
<dbReference type="VEuPathDB" id="FungiDB:yc1106_02135"/>
<sequence length="313" mass="34716">MKRYIELEDIITLDYIVISHAHFDHLPGADRLALKTGATVIANCEAINCLRRAGVPETQLIAVSGGERVPLFTRDILIKASEGSIELAPGPPLAPRKPHVRSASVAVHVWPSLHSLMPGTSPQDIPEVFDTNVSYRKDDDGYACALDITQLMQHGLFRLKEFMPEDHLDPGTRAFADYVQDRKTNIMSHCDGGQLMYNFIIGDKAVLFNTHLGAYEGVMRFLEPKPDVAILGAGGVANLNGRPFVQSAAEFLKLQTQWLHEPSQIFFCLHDESIIKPYKSDVTAAKKAIEQHTSSKVLVPELATSYVLFREQN</sequence>
<dbReference type="EMBL" id="CP089275">
    <property type="protein sequence ID" value="USP74861.1"/>
    <property type="molecule type" value="Genomic_DNA"/>
</dbReference>
<evidence type="ECO:0000313" key="3">
    <source>
        <dbReference type="Proteomes" id="UP001056012"/>
    </source>
</evidence>
<dbReference type="Gene3D" id="3.60.15.10">
    <property type="entry name" value="Ribonuclease Z/Hydroxyacylglutathione hydrolase-like"/>
    <property type="match status" value="1"/>
</dbReference>
<evidence type="ECO:0000259" key="1">
    <source>
        <dbReference type="Pfam" id="PF00753"/>
    </source>
</evidence>
<dbReference type="InterPro" id="IPR036866">
    <property type="entry name" value="RibonucZ/Hydroxyglut_hydro"/>
</dbReference>
<dbReference type="SUPFAM" id="SSF56281">
    <property type="entry name" value="Metallo-hydrolase/oxidoreductase"/>
    <property type="match status" value="2"/>
</dbReference>
<proteinExistence type="predicted"/>